<evidence type="ECO:0000313" key="8">
    <source>
        <dbReference type="Proteomes" id="UP001209878"/>
    </source>
</evidence>
<keyword evidence="8" id="KW-1185">Reference proteome</keyword>
<dbReference type="CDD" id="cd03565">
    <property type="entry name" value="VHS_Tom1_like"/>
    <property type="match status" value="1"/>
</dbReference>
<feature type="domain" description="GAT" evidence="6">
    <location>
        <begin position="226"/>
        <end position="314"/>
    </location>
</feature>
<dbReference type="GO" id="GO:0015031">
    <property type="term" value="P:protein transport"/>
    <property type="evidence" value="ECO:0007669"/>
    <property type="project" value="UniProtKB-KW"/>
</dbReference>
<evidence type="ECO:0008006" key="9">
    <source>
        <dbReference type="Google" id="ProtNLM"/>
    </source>
</evidence>
<evidence type="ECO:0000259" key="6">
    <source>
        <dbReference type="PROSITE" id="PS50909"/>
    </source>
</evidence>
<evidence type="ECO:0000256" key="2">
    <source>
        <dbReference type="ARBA" id="ARBA00022448"/>
    </source>
</evidence>
<dbReference type="EMBL" id="JAODUO010000387">
    <property type="protein sequence ID" value="KAK2181661.1"/>
    <property type="molecule type" value="Genomic_DNA"/>
</dbReference>
<dbReference type="PROSITE" id="PS50179">
    <property type="entry name" value="VHS"/>
    <property type="match status" value="1"/>
</dbReference>
<evidence type="ECO:0000256" key="1">
    <source>
        <dbReference type="ARBA" id="ARBA00007708"/>
    </source>
</evidence>
<feature type="region of interest" description="Disordered" evidence="4">
    <location>
        <begin position="474"/>
        <end position="512"/>
    </location>
</feature>
<dbReference type="GO" id="GO:0016020">
    <property type="term" value="C:membrane"/>
    <property type="evidence" value="ECO:0007669"/>
    <property type="project" value="TreeGrafter"/>
</dbReference>
<dbReference type="SMART" id="SM00288">
    <property type="entry name" value="VHS"/>
    <property type="match status" value="1"/>
</dbReference>
<dbReference type="InterPro" id="IPR004152">
    <property type="entry name" value="GAT_dom"/>
</dbReference>
<dbReference type="SUPFAM" id="SSF48464">
    <property type="entry name" value="ENTH/VHS domain"/>
    <property type="match status" value="1"/>
</dbReference>
<dbReference type="Pfam" id="PF03127">
    <property type="entry name" value="GAT"/>
    <property type="match status" value="1"/>
</dbReference>
<comment type="similarity">
    <text evidence="1">Belongs to the TOM1 family.</text>
</comment>
<dbReference type="GO" id="GO:0035091">
    <property type="term" value="F:phosphatidylinositol binding"/>
    <property type="evidence" value="ECO:0007669"/>
    <property type="project" value="InterPro"/>
</dbReference>
<protein>
    <recommendedName>
        <fullName evidence="9">Target of Myb protein 1</fullName>
    </recommendedName>
</protein>
<dbReference type="GO" id="GO:0030276">
    <property type="term" value="F:clathrin binding"/>
    <property type="evidence" value="ECO:0007669"/>
    <property type="project" value="TreeGrafter"/>
</dbReference>
<comment type="caution">
    <text evidence="7">The sequence shown here is derived from an EMBL/GenBank/DDBJ whole genome shotgun (WGS) entry which is preliminary data.</text>
</comment>
<keyword evidence="2" id="KW-0813">Transport</keyword>
<dbReference type="InterPro" id="IPR002014">
    <property type="entry name" value="VHS_dom"/>
</dbReference>
<dbReference type="InterPro" id="IPR008942">
    <property type="entry name" value="ENTH_VHS"/>
</dbReference>
<sequence>MAFFKDIGSGNPFSSPVGQLIEKATDGAQASENWALYMEICDVINETEDGPKDGVRAIRRRLSTAGKNYTSVMYTLTVLETCVKNCGRRFHLHIVQKDFLQEMIKIIGPKNDPPQIVQEKVLSLIQTWADAFQQSPDLKEVSRVYQDLKGKGIEFPMTSLDHMAPIHTPAKTSGESPEEPASGRVAAHRPTSVKAGPFLPPPQRMAPVGVAATSPVTAAPVTVGPQQLAKLRSELDVVDQNRKVLSDMLTELTPGQEKPDDHALLKDLNNTCRQMQKRVVELVATIQNEEVTSELLRINDELNNVFLRFDRYQRQRDASGPTPAGGASQRLPADGSTRAGDTTVATASLIDLGPPDPISTSPAALSSDIHVQMAAMNVGSGRPDGAPAAEEQDFDMFAQSRQSFDQNMQSRNDYGAQSQQQFEGTLGAAVNAKTTGNTLGKESDYEEMERWLAANKVPETAQDTGTTSEFDKFLATRAKEAEEQPPSEGARGNTRGGRLMQKGDADNSLFAL</sequence>
<dbReference type="PANTHER" id="PTHR13856">
    <property type="entry name" value="VHS DOMAIN CONTAINING PROTEIN FAMILY"/>
    <property type="match status" value="1"/>
</dbReference>
<keyword evidence="3" id="KW-0653">Protein transport</keyword>
<evidence type="ECO:0000256" key="4">
    <source>
        <dbReference type="SAM" id="MobiDB-lite"/>
    </source>
</evidence>
<dbReference type="Proteomes" id="UP001209878">
    <property type="component" value="Unassembled WGS sequence"/>
</dbReference>
<evidence type="ECO:0000256" key="3">
    <source>
        <dbReference type="ARBA" id="ARBA00022927"/>
    </source>
</evidence>
<dbReference type="Pfam" id="PF00790">
    <property type="entry name" value="VHS"/>
    <property type="match status" value="1"/>
</dbReference>
<evidence type="ECO:0000259" key="5">
    <source>
        <dbReference type="PROSITE" id="PS50179"/>
    </source>
</evidence>
<dbReference type="CDD" id="cd14233">
    <property type="entry name" value="GAT_TOM1_like"/>
    <property type="match status" value="1"/>
</dbReference>
<feature type="region of interest" description="Disordered" evidence="4">
    <location>
        <begin position="168"/>
        <end position="200"/>
    </location>
</feature>
<dbReference type="Gene3D" id="1.25.40.90">
    <property type="match status" value="1"/>
</dbReference>
<dbReference type="PROSITE" id="PS50909">
    <property type="entry name" value="GAT"/>
    <property type="match status" value="1"/>
</dbReference>
<dbReference type="PANTHER" id="PTHR13856:SF137">
    <property type="entry name" value="GH05942P"/>
    <property type="match status" value="1"/>
</dbReference>
<dbReference type="GO" id="GO:0043130">
    <property type="term" value="F:ubiquitin binding"/>
    <property type="evidence" value="ECO:0007669"/>
    <property type="project" value="InterPro"/>
</dbReference>
<evidence type="ECO:0000313" key="7">
    <source>
        <dbReference type="EMBL" id="KAK2181661.1"/>
    </source>
</evidence>
<reference evidence="7" key="1">
    <citation type="journal article" date="2023" name="Mol. Biol. Evol.">
        <title>Third-Generation Sequencing Reveals the Adaptive Role of the Epigenome in Three Deep-Sea Polychaetes.</title>
        <authorList>
            <person name="Perez M."/>
            <person name="Aroh O."/>
            <person name="Sun Y."/>
            <person name="Lan Y."/>
            <person name="Juniper S.K."/>
            <person name="Young C.R."/>
            <person name="Angers B."/>
            <person name="Qian P.Y."/>
        </authorList>
    </citation>
    <scope>NUCLEOTIDE SEQUENCE</scope>
    <source>
        <strain evidence="7">R07B-5</strain>
    </source>
</reference>
<dbReference type="GO" id="GO:0007165">
    <property type="term" value="P:signal transduction"/>
    <property type="evidence" value="ECO:0007669"/>
    <property type="project" value="TreeGrafter"/>
</dbReference>
<feature type="domain" description="VHS" evidence="5">
    <location>
        <begin position="24"/>
        <end position="156"/>
    </location>
</feature>
<dbReference type="InterPro" id="IPR014645">
    <property type="entry name" value="TOM1"/>
</dbReference>
<proteinExistence type="inferred from homology"/>
<dbReference type="AlphaFoldDB" id="A0AAD9NUZ5"/>
<organism evidence="7 8">
    <name type="scientific">Ridgeia piscesae</name>
    <name type="common">Tubeworm</name>
    <dbReference type="NCBI Taxonomy" id="27915"/>
    <lineage>
        <taxon>Eukaryota</taxon>
        <taxon>Metazoa</taxon>
        <taxon>Spiralia</taxon>
        <taxon>Lophotrochozoa</taxon>
        <taxon>Annelida</taxon>
        <taxon>Polychaeta</taxon>
        <taxon>Sedentaria</taxon>
        <taxon>Canalipalpata</taxon>
        <taxon>Sabellida</taxon>
        <taxon>Siboglinidae</taxon>
        <taxon>Ridgeia</taxon>
    </lineage>
</organism>
<name>A0AAD9NUZ5_RIDPI</name>
<dbReference type="PIRSF" id="PIRSF036948">
    <property type="entry name" value="TOM1"/>
    <property type="match status" value="1"/>
</dbReference>
<accession>A0AAD9NUZ5</accession>
<dbReference type="SUPFAM" id="SSF89009">
    <property type="entry name" value="GAT-like domain"/>
    <property type="match status" value="1"/>
</dbReference>
<feature type="region of interest" description="Disordered" evidence="4">
    <location>
        <begin position="316"/>
        <end position="340"/>
    </location>
</feature>
<dbReference type="InterPro" id="IPR038425">
    <property type="entry name" value="GAT_sf"/>
</dbReference>
<dbReference type="GO" id="GO:0005768">
    <property type="term" value="C:endosome"/>
    <property type="evidence" value="ECO:0007669"/>
    <property type="project" value="TreeGrafter"/>
</dbReference>
<gene>
    <name evidence="7" type="ORF">NP493_386g05025</name>
</gene>
<dbReference type="Gene3D" id="1.20.58.160">
    <property type="match status" value="1"/>
</dbReference>